<proteinExistence type="predicted"/>
<accession>A0A6G0VP78</accession>
<dbReference type="Proteomes" id="UP000478052">
    <property type="component" value="Unassembled WGS sequence"/>
</dbReference>
<feature type="non-terminal residue" evidence="2">
    <location>
        <position position="801"/>
    </location>
</feature>
<sequence length="801" mass="89684">RDAALKSVVNLHVLSQEASLDTQRQEAFLARYGSLERFRNNVEKEQQIIMSSLVGLDREDEYVNVDEATSDKLEQLCGDIEVVYRTINKCIPPTQLNTERVNNANSNRALTLPKVELPKFDGNAVHWCTFRDMFVSLVHNNNVLTDIERFHYLISALSGPPLMIVKSVPLTAENYDIAWRALNDQYDNKRHLITAHLDKLFAFERIQRESVPTLMSFISTFRENVAAIKALGVDDLSGFLLFYIGARVLDTDTRRLFEEYISTDEIPKLDKLLDFIALRCKILENIGTQDTKQLISSSGSKRIKGERSSGKTSLAVTTTNKAVKCSFCERDHAIYRCFLFKKKSLTERREFVVKKKLCFICLSNDHIASACSSTYLCKSCNGRHHILLHIDAKRGSTTNSIDLAKSDNKSGTAINKDEGSSTSPSFSGASQSDIRVVLATALVRVRDSSGEYVVIRVLLDSGSQVSAITTECAKRLGLPRFKTRTEVVGLAQQRVKSVKGSTSCNFIPLTIDKPTFTATNVTILNKITASMPYEKLPDSVRDRYGHLTLADPEFDTPGPIDMLVGGDLYPLVLCSRSDIVHSPGLPSALNTQLGWVIVGALKDSVTSSAVSLVINTTPAIDEIMQKFWTVEEPHGSVISTTEDNMCEKWFKANVSRDTTGRFKVALPFKKTVMQYSDGKLMQDEISQDPRSIGLGSSRRLALNRLYNLERRLNKDPKLYEAYRKFMEEYITLGHMELATREGNYFIPHHAVVKRQDNDLKIRVVFDASAASSSGLSLNDCLVTGPKLQTDISDILLHCRFH</sequence>
<dbReference type="EMBL" id="VUJU01013697">
    <property type="protein sequence ID" value="KAF0703975.1"/>
    <property type="molecule type" value="Genomic_DNA"/>
</dbReference>
<protein>
    <submittedName>
        <fullName evidence="2">DUF1758 domain-containing protein</fullName>
    </submittedName>
</protein>
<dbReference type="InterPro" id="IPR001969">
    <property type="entry name" value="Aspartic_peptidase_AS"/>
</dbReference>
<dbReference type="PANTHER" id="PTHR47331">
    <property type="entry name" value="PHD-TYPE DOMAIN-CONTAINING PROTEIN"/>
    <property type="match status" value="1"/>
</dbReference>
<feature type="compositionally biased region" description="Low complexity" evidence="1">
    <location>
        <begin position="420"/>
        <end position="429"/>
    </location>
</feature>
<dbReference type="InterPro" id="IPR021109">
    <property type="entry name" value="Peptidase_aspartic_dom_sf"/>
</dbReference>
<gene>
    <name evidence="2" type="ORF">FWK35_00039171</name>
</gene>
<dbReference type="OrthoDB" id="6631296at2759"/>
<dbReference type="PROSITE" id="PS00141">
    <property type="entry name" value="ASP_PROTEASE"/>
    <property type="match status" value="1"/>
</dbReference>
<dbReference type="Pfam" id="PF03564">
    <property type="entry name" value="DUF1759"/>
    <property type="match status" value="1"/>
</dbReference>
<dbReference type="CDD" id="cd00303">
    <property type="entry name" value="retropepsin_like"/>
    <property type="match status" value="1"/>
</dbReference>
<dbReference type="Gene3D" id="2.40.70.10">
    <property type="entry name" value="Acid Proteases"/>
    <property type="match status" value="1"/>
</dbReference>
<organism evidence="2 3">
    <name type="scientific">Aphis craccivora</name>
    <name type="common">Cowpea aphid</name>
    <dbReference type="NCBI Taxonomy" id="307492"/>
    <lineage>
        <taxon>Eukaryota</taxon>
        <taxon>Metazoa</taxon>
        <taxon>Ecdysozoa</taxon>
        <taxon>Arthropoda</taxon>
        <taxon>Hexapoda</taxon>
        <taxon>Insecta</taxon>
        <taxon>Pterygota</taxon>
        <taxon>Neoptera</taxon>
        <taxon>Paraneoptera</taxon>
        <taxon>Hemiptera</taxon>
        <taxon>Sternorrhyncha</taxon>
        <taxon>Aphidomorpha</taxon>
        <taxon>Aphidoidea</taxon>
        <taxon>Aphididae</taxon>
        <taxon>Aphidini</taxon>
        <taxon>Aphis</taxon>
        <taxon>Aphis</taxon>
    </lineage>
</organism>
<dbReference type="PANTHER" id="PTHR47331:SF5">
    <property type="entry name" value="RIBONUCLEASE H"/>
    <property type="match status" value="1"/>
</dbReference>
<dbReference type="InterPro" id="IPR005312">
    <property type="entry name" value="DUF1759"/>
</dbReference>
<dbReference type="GO" id="GO:0006508">
    <property type="term" value="P:proteolysis"/>
    <property type="evidence" value="ECO:0007669"/>
    <property type="project" value="InterPro"/>
</dbReference>
<name>A0A6G0VP78_APHCR</name>
<feature type="non-terminal residue" evidence="2">
    <location>
        <position position="1"/>
    </location>
</feature>
<evidence type="ECO:0000313" key="3">
    <source>
        <dbReference type="Proteomes" id="UP000478052"/>
    </source>
</evidence>
<evidence type="ECO:0000313" key="2">
    <source>
        <dbReference type="EMBL" id="KAF0703975.1"/>
    </source>
</evidence>
<comment type="caution">
    <text evidence="2">The sequence shown here is derived from an EMBL/GenBank/DDBJ whole genome shotgun (WGS) entry which is preliminary data.</text>
</comment>
<evidence type="ECO:0000256" key="1">
    <source>
        <dbReference type="SAM" id="MobiDB-lite"/>
    </source>
</evidence>
<keyword evidence="3" id="KW-1185">Reference proteome</keyword>
<feature type="region of interest" description="Disordered" evidence="1">
    <location>
        <begin position="409"/>
        <end position="429"/>
    </location>
</feature>
<reference evidence="2 3" key="1">
    <citation type="submission" date="2019-08" db="EMBL/GenBank/DDBJ databases">
        <title>Whole genome of Aphis craccivora.</title>
        <authorList>
            <person name="Voronova N.V."/>
            <person name="Shulinski R.S."/>
            <person name="Bandarenka Y.V."/>
            <person name="Zhorov D.G."/>
            <person name="Warner D."/>
        </authorList>
    </citation>
    <scope>NUCLEOTIDE SEQUENCE [LARGE SCALE GENOMIC DNA]</scope>
    <source>
        <strain evidence="2">180601</strain>
        <tissue evidence="2">Whole Body</tissue>
    </source>
</reference>
<dbReference type="GO" id="GO:0004190">
    <property type="term" value="F:aspartic-type endopeptidase activity"/>
    <property type="evidence" value="ECO:0007669"/>
    <property type="project" value="InterPro"/>
</dbReference>
<dbReference type="AlphaFoldDB" id="A0A6G0VP78"/>